<dbReference type="SMART" id="SM00320">
    <property type="entry name" value="WD40"/>
    <property type="match status" value="5"/>
</dbReference>
<dbReference type="Pfam" id="PF00400">
    <property type="entry name" value="WD40"/>
    <property type="match status" value="4"/>
</dbReference>
<feature type="repeat" description="WD" evidence="2">
    <location>
        <begin position="185"/>
        <end position="220"/>
    </location>
</feature>
<name>A0AAD1TKI1_PELCU</name>
<gene>
    <name evidence="4" type="ORF">PECUL_23A003045</name>
</gene>
<dbReference type="InterPro" id="IPR015943">
    <property type="entry name" value="WD40/YVTN_repeat-like_dom_sf"/>
</dbReference>
<feature type="compositionally biased region" description="Acidic residues" evidence="3">
    <location>
        <begin position="1"/>
        <end position="16"/>
    </location>
</feature>
<dbReference type="SUPFAM" id="SSF50978">
    <property type="entry name" value="WD40 repeat-like"/>
    <property type="match status" value="1"/>
</dbReference>
<feature type="repeat" description="WD" evidence="2">
    <location>
        <begin position="454"/>
        <end position="487"/>
    </location>
</feature>
<dbReference type="PANTHER" id="PTHR44566">
    <property type="entry name" value="TRANSDUCIN/WD40 REPEAT-LIKE SUPERFAMILY PROTEIN"/>
    <property type="match status" value="1"/>
</dbReference>
<proteinExistence type="predicted"/>
<feature type="region of interest" description="Disordered" evidence="3">
    <location>
        <begin position="1"/>
        <end position="31"/>
    </location>
</feature>
<dbReference type="InterPro" id="IPR053053">
    <property type="entry name" value="WD_repeat_protein"/>
</dbReference>
<dbReference type="PROSITE" id="PS50294">
    <property type="entry name" value="WD_REPEATS_REGION"/>
    <property type="match status" value="2"/>
</dbReference>
<evidence type="ECO:0000313" key="4">
    <source>
        <dbReference type="EMBL" id="CAH2328224.1"/>
    </source>
</evidence>
<dbReference type="InterPro" id="IPR001680">
    <property type="entry name" value="WD40_rpt"/>
</dbReference>
<feature type="region of interest" description="Disordered" evidence="3">
    <location>
        <begin position="122"/>
        <end position="148"/>
    </location>
</feature>
<evidence type="ECO:0000256" key="1">
    <source>
        <dbReference type="ARBA" id="ARBA00022737"/>
    </source>
</evidence>
<accession>A0AAD1TKI1</accession>
<dbReference type="AlphaFoldDB" id="A0AAD1TKI1"/>
<keyword evidence="5" id="KW-1185">Reference proteome</keyword>
<dbReference type="PANTHER" id="PTHR44566:SF1">
    <property type="entry name" value="WD REPEAT-CONTAINING PROTEIN 25"/>
    <property type="match status" value="1"/>
</dbReference>
<protein>
    <submittedName>
        <fullName evidence="4">WD repeat-containing 25</fullName>
    </submittedName>
</protein>
<organism evidence="4 5">
    <name type="scientific">Pelobates cultripes</name>
    <name type="common">Western spadefoot toad</name>
    <dbReference type="NCBI Taxonomy" id="61616"/>
    <lineage>
        <taxon>Eukaryota</taxon>
        <taxon>Metazoa</taxon>
        <taxon>Chordata</taxon>
        <taxon>Craniata</taxon>
        <taxon>Vertebrata</taxon>
        <taxon>Euteleostomi</taxon>
        <taxon>Amphibia</taxon>
        <taxon>Batrachia</taxon>
        <taxon>Anura</taxon>
        <taxon>Pelobatoidea</taxon>
        <taxon>Pelobatidae</taxon>
        <taxon>Pelobates</taxon>
    </lineage>
</organism>
<dbReference type="PROSITE" id="PS50082">
    <property type="entry name" value="WD_REPEATS_2"/>
    <property type="match status" value="2"/>
</dbReference>
<keyword evidence="2" id="KW-0853">WD repeat</keyword>
<dbReference type="Gene3D" id="2.130.10.10">
    <property type="entry name" value="YVTN repeat-like/Quinoprotein amine dehydrogenase"/>
    <property type="match status" value="1"/>
</dbReference>
<dbReference type="EMBL" id="OW240924">
    <property type="protein sequence ID" value="CAH2328224.1"/>
    <property type="molecule type" value="Genomic_DNA"/>
</dbReference>
<dbReference type="InterPro" id="IPR036322">
    <property type="entry name" value="WD40_repeat_dom_sf"/>
</dbReference>
<dbReference type="Proteomes" id="UP001295444">
    <property type="component" value="Chromosome 13"/>
</dbReference>
<evidence type="ECO:0000256" key="2">
    <source>
        <dbReference type="PROSITE-ProRule" id="PRU00221"/>
    </source>
</evidence>
<keyword evidence="1" id="KW-0677">Repeat</keyword>
<evidence type="ECO:0000313" key="5">
    <source>
        <dbReference type="Proteomes" id="UP001295444"/>
    </source>
</evidence>
<sequence>MSSLVEYDDSDSETEGIPDCGLPSNEQAENPAGLVIPCEVSRPHSWKKDSSSKVSKLSSVGLPGNPVERMEHVVKFTERSLPYRSHFNPMTVAGTSDFKNHGSYVQKRPSLDDSNRETVVKPYIPKRRKQEQMSSVEDGGEASDQTSVSTADISQNIFRVSDYLGPHLPVKYTSTEIPQKMVFMMNEHAAPVNRVQWNPLRQYSHLLLSASMDTTIKIWDAVDSGKCLKTLSHHCQAARDAQWSLCGHKILSGGFDSTLYLTDVETGKQIYKSKTDFKVSVVRFQPQDLNVFLCGGFSPELKAWDIRMEKAIHTYKAAVQQHFEILFLPGGNEFLSTTDSVSRDSADRTIIAWDFGTTAKISNQIFHERYTCPSLASHPKESVFIAQTNGNYIALFSNQRPYKMNKKKRFEGHKVEGFAVQCEFSPDGSLIVTGSSEGKVFFYNYHTSKLLRSIPGDDSACVSVTFHPVLPSLLASSYWDGNIRVWQ</sequence>
<evidence type="ECO:0000256" key="3">
    <source>
        <dbReference type="SAM" id="MobiDB-lite"/>
    </source>
</evidence>
<reference evidence="4" key="1">
    <citation type="submission" date="2022-03" db="EMBL/GenBank/DDBJ databases">
        <authorList>
            <person name="Alioto T."/>
            <person name="Alioto T."/>
            <person name="Gomez Garrido J."/>
        </authorList>
    </citation>
    <scope>NUCLEOTIDE SEQUENCE</scope>
</reference>